<dbReference type="InterPro" id="IPR017956">
    <property type="entry name" value="AT_hook_DNA-bd_motif"/>
</dbReference>
<dbReference type="PRINTS" id="PR00930">
    <property type="entry name" value="HIGHMOBLTYIY"/>
</dbReference>
<keyword evidence="2" id="KW-0238">DNA-binding</keyword>
<keyword evidence="1" id="KW-0677">Repeat</keyword>
<feature type="region of interest" description="Disordered" evidence="3">
    <location>
        <begin position="1"/>
        <end position="69"/>
    </location>
</feature>
<proteinExistence type="predicted"/>
<dbReference type="Proteomes" id="UP001626550">
    <property type="component" value="Unassembled WGS sequence"/>
</dbReference>
<evidence type="ECO:0000313" key="5">
    <source>
        <dbReference type="Proteomes" id="UP001626550"/>
    </source>
</evidence>
<feature type="compositionally biased region" description="Low complexity" evidence="3">
    <location>
        <begin position="127"/>
        <end position="137"/>
    </location>
</feature>
<reference evidence="4 5" key="1">
    <citation type="submission" date="2024-11" db="EMBL/GenBank/DDBJ databases">
        <title>Adaptive evolution of stress response genes in parasites aligns with host niche diversity.</title>
        <authorList>
            <person name="Hahn C."/>
            <person name="Resl P."/>
        </authorList>
    </citation>
    <scope>NUCLEOTIDE SEQUENCE [LARGE SCALE GENOMIC DNA]</scope>
    <source>
        <strain evidence="4">EGGRZ-B1_66</strain>
        <tissue evidence="4">Body</tissue>
    </source>
</reference>
<keyword evidence="5" id="KW-1185">Reference proteome</keyword>
<dbReference type="InterPro" id="IPR000116">
    <property type="entry name" value="HMGA"/>
</dbReference>
<dbReference type="SMART" id="SM00384">
    <property type="entry name" value="AT_hook"/>
    <property type="match status" value="3"/>
</dbReference>
<protein>
    <submittedName>
        <fullName evidence="4">Uncharacterized protein</fullName>
    </submittedName>
</protein>
<feature type="compositionally biased region" description="Low complexity" evidence="3">
    <location>
        <begin position="10"/>
        <end position="22"/>
    </location>
</feature>
<feature type="compositionally biased region" description="Basic and acidic residues" evidence="3">
    <location>
        <begin position="94"/>
        <end position="110"/>
    </location>
</feature>
<evidence type="ECO:0000256" key="1">
    <source>
        <dbReference type="ARBA" id="ARBA00022737"/>
    </source>
</evidence>
<dbReference type="EMBL" id="JBJKFK010000157">
    <property type="protein sequence ID" value="KAL3319234.1"/>
    <property type="molecule type" value="Genomic_DNA"/>
</dbReference>
<organism evidence="4 5">
    <name type="scientific">Cichlidogyrus casuarinus</name>
    <dbReference type="NCBI Taxonomy" id="1844966"/>
    <lineage>
        <taxon>Eukaryota</taxon>
        <taxon>Metazoa</taxon>
        <taxon>Spiralia</taxon>
        <taxon>Lophotrochozoa</taxon>
        <taxon>Platyhelminthes</taxon>
        <taxon>Monogenea</taxon>
        <taxon>Monopisthocotylea</taxon>
        <taxon>Dactylogyridea</taxon>
        <taxon>Ancyrocephalidae</taxon>
        <taxon>Cichlidogyrus</taxon>
    </lineage>
</organism>
<evidence type="ECO:0000256" key="2">
    <source>
        <dbReference type="ARBA" id="ARBA00023125"/>
    </source>
</evidence>
<sequence>MLSKAKKNSSKSSRNLSKCSGSLDKKVVKRTRGQPSKTASEIKRSPIQVNGIRRGRSNLSPKKLQNSDEVVSLSKNIEVKNSLAKSSRSNRKSLSRDSKKLKNDIIEKPIKRGQGRPKKIGAGDTPSSSEQVNSQESVSDDDVLFIDELLVESGIKRPRPAAAKSKKQEVPAKRGRGRPKKSRDQKSS</sequence>
<dbReference type="PRINTS" id="PR00929">
    <property type="entry name" value="ATHOOK"/>
</dbReference>
<accession>A0ABD2QI90</accession>
<evidence type="ECO:0000313" key="4">
    <source>
        <dbReference type="EMBL" id="KAL3319234.1"/>
    </source>
</evidence>
<dbReference type="AlphaFoldDB" id="A0ABD2QI90"/>
<gene>
    <name evidence="4" type="ORF">Ciccas_002107</name>
</gene>
<feature type="compositionally biased region" description="Polar residues" evidence="3">
    <location>
        <begin position="57"/>
        <end position="69"/>
    </location>
</feature>
<dbReference type="GO" id="GO:0003677">
    <property type="term" value="F:DNA binding"/>
    <property type="evidence" value="ECO:0007669"/>
    <property type="project" value="UniProtKB-KW"/>
</dbReference>
<feature type="region of interest" description="Disordered" evidence="3">
    <location>
        <begin position="81"/>
        <end position="139"/>
    </location>
</feature>
<feature type="region of interest" description="Disordered" evidence="3">
    <location>
        <begin position="155"/>
        <end position="188"/>
    </location>
</feature>
<evidence type="ECO:0000256" key="3">
    <source>
        <dbReference type="SAM" id="MobiDB-lite"/>
    </source>
</evidence>
<name>A0ABD2QI90_9PLAT</name>
<dbReference type="GO" id="GO:0005634">
    <property type="term" value="C:nucleus"/>
    <property type="evidence" value="ECO:0007669"/>
    <property type="project" value="UniProtKB-ARBA"/>
</dbReference>
<comment type="caution">
    <text evidence="4">The sequence shown here is derived from an EMBL/GenBank/DDBJ whole genome shotgun (WGS) entry which is preliminary data.</text>
</comment>